<dbReference type="OrthoDB" id="179913at2"/>
<dbReference type="InterPro" id="IPR036291">
    <property type="entry name" value="NAD(P)-bd_dom_sf"/>
</dbReference>
<dbReference type="InterPro" id="IPR051317">
    <property type="entry name" value="Gfo/Idh/MocA_oxidoreduct"/>
</dbReference>
<evidence type="ECO:0000256" key="1">
    <source>
        <dbReference type="ARBA" id="ARBA00010928"/>
    </source>
</evidence>
<evidence type="ECO:0000259" key="4">
    <source>
        <dbReference type="Pfam" id="PF01408"/>
    </source>
</evidence>
<accession>A0A8G1XE05</accession>
<dbReference type="Proteomes" id="UP000267408">
    <property type="component" value="Unassembled WGS sequence"/>
</dbReference>
<evidence type="ECO:0000259" key="5">
    <source>
        <dbReference type="Pfam" id="PF22725"/>
    </source>
</evidence>
<dbReference type="Gene3D" id="3.30.360.10">
    <property type="entry name" value="Dihydrodipicolinate Reductase, domain 2"/>
    <property type="match status" value="1"/>
</dbReference>
<evidence type="ECO:0000256" key="2">
    <source>
        <dbReference type="ARBA" id="ARBA00023002"/>
    </source>
</evidence>
<name>A0A8G1XE05_9ACTN</name>
<dbReference type="AlphaFoldDB" id="A0A8G1XE05"/>
<reference evidence="6 7" key="1">
    <citation type="submission" date="2018-11" db="EMBL/GenBank/DDBJ databases">
        <title>Sequencing the genomes of 1000 actinobacteria strains.</title>
        <authorList>
            <person name="Klenk H.-P."/>
        </authorList>
    </citation>
    <scope>NUCLEOTIDE SEQUENCE [LARGE SCALE GENOMIC DNA]</scope>
    <source>
        <strain evidence="6 7">DSM 44780</strain>
    </source>
</reference>
<dbReference type="RefSeq" id="WP_123558972.1">
    <property type="nucleotide sequence ID" value="NZ_RJVJ01000001.1"/>
</dbReference>
<dbReference type="PANTHER" id="PTHR43708">
    <property type="entry name" value="CONSERVED EXPRESSED OXIDOREDUCTASE (EUROFUNG)"/>
    <property type="match status" value="1"/>
</dbReference>
<feature type="domain" description="Gfo/Idh/MocA-like oxidoreductase N-terminal" evidence="4">
    <location>
        <begin position="5"/>
        <end position="117"/>
    </location>
</feature>
<comment type="similarity">
    <text evidence="1">Belongs to the Gfo/Idh/MocA family.</text>
</comment>
<dbReference type="InterPro" id="IPR000683">
    <property type="entry name" value="Gfo/Idh/MocA-like_OxRdtase_N"/>
</dbReference>
<organism evidence="6 7">
    <name type="scientific">Kitasatospora cineracea</name>
    <dbReference type="NCBI Taxonomy" id="88074"/>
    <lineage>
        <taxon>Bacteria</taxon>
        <taxon>Bacillati</taxon>
        <taxon>Actinomycetota</taxon>
        <taxon>Actinomycetes</taxon>
        <taxon>Kitasatosporales</taxon>
        <taxon>Streptomycetaceae</taxon>
        <taxon>Kitasatospora</taxon>
    </lineage>
</organism>
<dbReference type="Pfam" id="PF22725">
    <property type="entry name" value="GFO_IDH_MocA_C3"/>
    <property type="match status" value="1"/>
</dbReference>
<comment type="caution">
    <text evidence="6">The sequence shown here is derived from an EMBL/GenBank/DDBJ whole genome shotgun (WGS) entry which is preliminary data.</text>
</comment>
<proteinExistence type="inferred from homology"/>
<gene>
    <name evidence="6" type="ORF">EDD39_4683</name>
</gene>
<feature type="domain" description="GFO/IDH/MocA-like oxidoreductase" evidence="5">
    <location>
        <begin position="156"/>
        <end position="232"/>
    </location>
</feature>
<dbReference type="SUPFAM" id="SSF55347">
    <property type="entry name" value="Glyceraldehyde-3-phosphate dehydrogenase-like, C-terminal domain"/>
    <property type="match status" value="1"/>
</dbReference>
<dbReference type="Pfam" id="PF01408">
    <property type="entry name" value="GFO_IDH_MocA"/>
    <property type="match status" value="1"/>
</dbReference>
<dbReference type="GO" id="GO:0000166">
    <property type="term" value="F:nucleotide binding"/>
    <property type="evidence" value="ECO:0007669"/>
    <property type="project" value="InterPro"/>
</dbReference>
<protein>
    <submittedName>
        <fullName evidence="6">Myo-inositol 2-dehydrogenase/D-chiro-inositol 1-dehydrogenase</fullName>
    </submittedName>
</protein>
<dbReference type="EMBL" id="RJVJ01000001">
    <property type="protein sequence ID" value="ROR46414.1"/>
    <property type="molecule type" value="Genomic_DNA"/>
</dbReference>
<evidence type="ECO:0000313" key="7">
    <source>
        <dbReference type="Proteomes" id="UP000267408"/>
    </source>
</evidence>
<sequence length="326" mass="33767">MHDLDVGLIGSGSGARARLAAWLTLGARIRLYSPDGLQHRLAAAHSLHRVTAVGSLRQLLTPSSLVDVCVPVHGRYPLVRAAVRAGYDLVCELPTAPDPDEARRAADAADAAGVHLFPAAFDRWSTAHASLCRVLADRPAGPGTVLEFSRSAACPVRSRWFAGRGDGAGRILLEQSVHDFDRARALAGEVVRVRAECHESEQGLPTAAATTVLTHASGAVSRVLGRWGLPGTVTRSTVRLSGPGGLSWQHDSGPAPDGASTAAGHPLVLLPEEHPTVAGLRAFAVATTTGRPAGITARDGVAAARIAAAARLSARTGRDVDPSAGD</sequence>
<dbReference type="GO" id="GO:0016491">
    <property type="term" value="F:oxidoreductase activity"/>
    <property type="evidence" value="ECO:0007669"/>
    <property type="project" value="UniProtKB-KW"/>
</dbReference>
<dbReference type="SUPFAM" id="SSF51735">
    <property type="entry name" value="NAD(P)-binding Rossmann-fold domains"/>
    <property type="match status" value="1"/>
</dbReference>
<feature type="region of interest" description="Disordered" evidence="3">
    <location>
        <begin position="240"/>
        <end position="263"/>
    </location>
</feature>
<dbReference type="InterPro" id="IPR055170">
    <property type="entry name" value="GFO_IDH_MocA-like_dom"/>
</dbReference>
<keyword evidence="2" id="KW-0560">Oxidoreductase</keyword>
<evidence type="ECO:0000256" key="3">
    <source>
        <dbReference type="SAM" id="MobiDB-lite"/>
    </source>
</evidence>
<evidence type="ECO:0000313" key="6">
    <source>
        <dbReference type="EMBL" id="ROR46414.1"/>
    </source>
</evidence>
<dbReference type="Gene3D" id="3.40.50.720">
    <property type="entry name" value="NAD(P)-binding Rossmann-like Domain"/>
    <property type="match status" value="1"/>
</dbReference>
<dbReference type="PANTHER" id="PTHR43708:SF5">
    <property type="entry name" value="CONSERVED EXPRESSED OXIDOREDUCTASE (EUROFUNG)-RELATED"/>
    <property type="match status" value="1"/>
</dbReference>